<dbReference type="AlphaFoldDB" id="A0A4P7LH93"/>
<dbReference type="OrthoDB" id="2870328at2"/>
<evidence type="ECO:0000313" key="1">
    <source>
        <dbReference type="EMBL" id="QBY55594.1"/>
    </source>
</evidence>
<geneLocation type="plasmid" evidence="1">
    <name>unnamed1</name>
</geneLocation>
<sequence length="91" mass="10202">MAKVHIKGFILQQIAGTDGMWDSDIAASVCQEYGKGGNYWAGSVRVILTDLYSGGLLTSVEEKFDTCADKMRFRFRLSDFGRQRMRDTGLL</sequence>
<dbReference type="Proteomes" id="UP000295294">
    <property type="component" value="Plasmid unnamed1"/>
</dbReference>
<keyword evidence="1" id="KW-0614">Plasmid</keyword>
<organism evidence="1 2">
    <name type="scientific">Cupriavidus oxalaticus</name>
    <dbReference type="NCBI Taxonomy" id="96344"/>
    <lineage>
        <taxon>Bacteria</taxon>
        <taxon>Pseudomonadati</taxon>
        <taxon>Pseudomonadota</taxon>
        <taxon>Betaproteobacteria</taxon>
        <taxon>Burkholderiales</taxon>
        <taxon>Burkholderiaceae</taxon>
        <taxon>Cupriavidus</taxon>
    </lineage>
</organism>
<dbReference type="RefSeq" id="WP_135706833.1">
    <property type="nucleotide sequence ID" value="NZ_CP038636.1"/>
</dbReference>
<protein>
    <submittedName>
        <fullName evidence="1">Uncharacterized protein</fullName>
    </submittedName>
</protein>
<dbReference type="KEGG" id="cox:E0W60_31835"/>
<proteinExistence type="predicted"/>
<accession>A0A4P7LH93</accession>
<dbReference type="EMBL" id="CP038636">
    <property type="protein sequence ID" value="QBY55594.1"/>
    <property type="molecule type" value="Genomic_DNA"/>
</dbReference>
<name>A0A4P7LH93_9BURK</name>
<reference evidence="1 2" key="1">
    <citation type="submission" date="2019-03" db="EMBL/GenBank/DDBJ databases">
        <title>Efficiently degradation of phenoxyalkanoic acid herbicides by Cupriavidus oxalaticus strain X32.</title>
        <authorList>
            <person name="Sheng X."/>
        </authorList>
    </citation>
    <scope>NUCLEOTIDE SEQUENCE [LARGE SCALE GENOMIC DNA]</scope>
    <source>
        <strain evidence="1 2">X32</strain>
        <plasmid evidence="1 2">unnamed1</plasmid>
    </source>
</reference>
<evidence type="ECO:0000313" key="2">
    <source>
        <dbReference type="Proteomes" id="UP000295294"/>
    </source>
</evidence>
<gene>
    <name evidence="1" type="ORF">E0W60_31835</name>
</gene>